<evidence type="ECO:0000313" key="3">
    <source>
        <dbReference type="Proteomes" id="UP000033109"/>
    </source>
</evidence>
<name>A0A0E3UYQ0_9BACT</name>
<accession>A0A0E3UYQ0</accession>
<dbReference type="OrthoDB" id="669100at2"/>
<dbReference type="PATRIC" id="fig|400092.3.peg.4973"/>
<evidence type="ECO:0000313" key="2">
    <source>
        <dbReference type="EMBL" id="AKD05337.1"/>
    </source>
</evidence>
<dbReference type="HOGENOM" id="CLU_122372_0_0_10"/>
<dbReference type="EMBL" id="CP009621">
    <property type="protein sequence ID" value="AKD05337.1"/>
    <property type="molecule type" value="Genomic_DNA"/>
</dbReference>
<feature type="compositionally biased region" description="Basic and acidic residues" evidence="1">
    <location>
        <begin position="80"/>
        <end position="90"/>
    </location>
</feature>
<evidence type="ECO:0008006" key="4">
    <source>
        <dbReference type="Google" id="ProtNLM"/>
    </source>
</evidence>
<dbReference type="RefSeq" id="WP_046313683.1">
    <property type="nucleotide sequence ID" value="NZ_CBCSCY010000065.1"/>
</dbReference>
<dbReference type="Proteomes" id="UP000033109">
    <property type="component" value="Chromosome"/>
</dbReference>
<dbReference type="AlphaFoldDB" id="A0A0E3UYQ0"/>
<organism evidence="2 3">
    <name type="scientific">Pontibacter korlensis</name>
    <dbReference type="NCBI Taxonomy" id="400092"/>
    <lineage>
        <taxon>Bacteria</taxon>
        <taxon>Pseudomonadati</taxon>
        <taxon>Bacteroidota</taxon>
        <taxon>Cytophagia</taxon>
        <taxon>Cytophagales</taxon>
        <taxon>Hymenobacteraceae</taxon>
        <taxon>Pontibacter</taxon>
    </lineage>
</organism>
<sequence length="191" mass="20131">MAKDKTQDSLAILGDAIGKGILAGLVGTAAITAAQMIEMQLTKREQSQAPSKVAGQVLGVTPSNKEEAAEQSGEPAPADKSNEQVKEEHTKHFSQMMHWQYGTSWGVARGLLSIAGVTGWPATAAHFGAVWSTALVMLPAANASEPINKWSPKQIALDVLEHGVYAIAAGLFFDYINQSAQKAPASESSTD</sequence>
<evidence type="ECO:0000256" key="1">
    <source>
        <dbReference type="SAM" id="MobiDB-lite"/>
    </source>
</evidence>
<keyword evidence="3" id="KW-1185">Reference proteome</keyword>
<reference evidence="2 3" key="1">
    <citation type="journal article" date="2015" name="Sci. Rep.">
        <title>Unraveling adaptation of Pontibacter korlensis to radiation and infertility in desert through complete genome and comparative transcriptomic analysis.</title>
        <authorList>
            <person name="Dai J."/>
            <person name="Dai W."/>
            <person name="Qiu C."/>
            <person name="Yang Z."/>
            <person name="Zhang Y."/>
            <person name="Zhou M."/>
            <person name="Zhang L."/>
            <person name="Fang C."/>
            <person name="Gao Q."/>
            <person name="Yang Q."/>
            <person name="Li X."/>
            <person name="Wang Z."/>
            <person name="Wang Z."/>
            <person name="Jia Z."/>
            <person name="Chen X."/>
        </authorList>
    </citation>
    <scope>NUCLEOTIDE SEQUENCE [LARGE SCALE GENOMIC DNA]</scope>
    <source>
        <strain evidence="2 3">X14-1T</strain>
    </source>
</reference>
<protein>
    <recommendedName>
        <fullName evidence="4">DUF1440 domain-containing protein</fullName>
    </recommendedName>
</protein>
<feature type="region of interest" description="Disordered" evidence="1">
    <location>
        <begin position="45"/>
        <end position="90"/>
    </location>
</feature>
<dbReference type="KEGG" id="pko:PKOR_22630"/>
<gene>
    <name evidence="2" type="ORF">PKOR_22630</name>
</gene>
<proteinExistence type="predicted"/>